<feature type="domain" description="Glycosyltransferase subfamily 4-like N-terminal" evidence="1">
    <location>
        <begin position="5"/>
        <end position="154"/>
    </location>
</feature>
<dbReference type="Proteomes" id="UP001501706">
    <property type="component" value="Unassembled WGS sequence"/>
</dbReference>
<organism evidence="2 3">
    <name type="scientific">Pigmentiphaga daeguensis</name>
    <dbReference type="NCBI Taxonomy" id="414049"/>
    <lineage>
        <taxon>Bacteria</taxon>
        <taxon>Pseudomonadati</taxon>
        <taxon>Pseudomonadota</taxon>
        <taxon>Betaproteobacteria</taxon>
        <taxon>Burkholderiales</taxon>
        <taxon>Alcaligenaceae</taxon>
        <taxon>Pigmentiphaga</taxon>
    </lineage>
</organism>
<reference evidence="2 3" key="1">
    <citation type="journal article" date="2019" name="Int. J. Syst. Evol. Microbiol.">
        <title>The Global Catalogue of Microorganisms (GCM) 10K type strain sequencing project: providing services to taxonomists for standard genome sequencing and annotation.</title>
        <authorList>
            <consortium name="The Broad Institute Genomics Platform"/>
            <consortium name="The Broad Institute Genome Sequencing Center for Infectious Disease"/>
            <person name="Wu L."/>
            <person name="Ma J."/>
        </authorList>
    </citation>
    <scope>NUCLEOTIDE SEQUENCE [LARGE SCALE GENOMIC DNA]</scope>
    <source>
        <strain evidence="2 3">JCM 14330</strain>
    </source>
</reference>
<evidence type="ECO:0000313" key="2">
    <source>
        <dbReference type="EMBL" id="GAA0508644.1"/>
    </source>
</evidence>
<keyword evidence="3" id="KW-1185">Reference proteome</keyword>
<gene>
    <name evidence="2" type="ORF">GCM10009097_27210</name>
</gene>
<accession>A0ABN1BZE4</accession>
<comment type="caution">
    <text evidence="2">The sequence shown here is derived from an EMBL/GenBank/DDBJ whole genome shotgun (WGS) entry which is preliminary data.</text>
</comment>
<dbReference type="EMBL" id="BAAAEN010000009">
    <property type="protein sequence ID" value="GAA0508644.1"/>
    <property type="molecule type" value="Genomic_DNA"/>
</dbReference>
<evidence type="ECO:0000259" key="1">
    <source>
        <dbReference type="Pfam" id="PF13579"/>
    </source>
</evidence>
<dbReference type="InterPro" id="IPR028098">
    <property type="entry name" value="Glyco_trans_4-like_N"/>
</dbReference>
<dbReference type="Pfam" id="PF13579">
    <property type="entry name" value="Glyco_trans_4_4"/>
    <property type="match status" value="1"/>
</dbReference>
<proteinExistence type="predicted"/>
<dbReference type="SUPFAM" id="SSF53756">
    <property type="entry name" value="UDP-Glycosyltransferase/glycogen phosphorylase"/>
    <property type="match status" value="1"/>
</dbReference>
<protein>
    <submittedName>
        <fullName evidence="2">Glycosyltransferase family 4 protein</fullName>
    </submittedName>
</protein>
<dbReference type="Gene3D" id="3.40.50.2000">
    <property type="entry name" value="Glycogen Phosphorylase B"/>
    <property type="match status" value="2"/>
</dbReference>
<evidence type="ECO:0000313" key="3">
    <source>
        <dbReference type="Proteomes" id="UP001501706"/>
    </source>
</evidence>
<dbReference type="Pfam" id="PF13692">
    <property type="entry name" value="Glyco_trans_1_4"/>
    <property type="match status" value="1"/>
</dbReference>
<sequence>MRKYRQALAEAGMRTVALGWLRGESIPNVDEANDAFYRRPAPLGGGWRNVLNLVLWNGFVLRWLWHNRRDIDLVHGVDFDSCLPAYVFSRLRRVPFVFDLYDKYTETRGMAGPVAAVIDTLESWVASKADLVLLADASRYEQHGLRPSSRIRVLENVPVSGHDLSYRTVQPQVPIRIGYFGVLEERNRGLEDLIAACTRSAGKVELHLAGYGPVAPLAREAARQHENVTFHGAMDVAAGLSLMSSMDVVAGFYYLTVPNHRFAAPNKYYEHLLLGRPLLTTKGTPPGDKVGQYETGWALDEGEAPILQWLADVGPAEIERRGRNARMKWDTEYENYYEENYAGFYAEYVRGRIAARRNDRVK</sequence>
<name>A0ABN1BZE4_9BURK</name>